<sequence>MRSVLLALFLAAMTAGSAVAIEPERRDAIVVTGRVWEGFAFQEMFLPSRSSSLHLIAGEDSALSFVGTKEYYWPLSRQVYVDFEAKRQDIDGVLKISKDGKDIAVIHPSPYVILYPQGAVNGHGRLLWGDSALAAYRTYQDDERSFNRRYSEALARQTAFEKRLVKAGTARIKGAPAEVISPPEALPTPSLRLVTAPVRAYRLSVPAGRYDMALYTEERPIEGTARTLDVIDMNGRGVVVADVVPEERWTRPIQSDHPGERIFVRPGSTFYLTLAAADRFQEQDYLSVVSPQTDVVQGRDIVVRRKPADIDVVDVHFGGAKAQASLARFKVEQAAGSGFGYRVRSVKSGEKEDLTAFAVTVPSDGDIVSGQVSTQTSSASAFTRDIVVVQPRNSGLALGLAFLPLLGWCGFRLRRLGTYRNRPAG</sequence>
<evidence type="ECO:0000313" key="3">
    <source>
        <dbReference type="Proteomes" id="UP000295351"/>
    </source>
</evidence>
<feature type="signal peptide" evidence="1">
    <location>
        <begin position="1"/>
        <end position="20"/>
    </location>
</feature>
<proteinExistence type="predicted"/>
<keyword evidence="3" id="KW-1185">Reference proteome</keyword>
<gene>
    <name evidence="2" type="ORF">EV665_12620</name>
</gene>
<keyword evidence="1" id="KW-0732">Signal</keyword>
<evidence type="ECO:0000256" key="1">
    <source>
        <dbReference type="SAM" id="SignalP"/>
    </source>
</evidence>
<evidence type="ECO:0000313" key="2">
    <source>
        <dbReference type="EMBL" id="TCN35698.1"/>
    </source>
</evidence>
<comment type="caution">
    <text evidence="2">The sequence shown here is derived from an EMBL/GenBank/DDBJ whole genome shotgun (WGS) entry which is preliminary data.</text>
</comment>
<protein>
    <submittedName>
        <fullName evidence="2">Uncharacterized protein</fullName>
    </submittedName>
</protein>
<dbReference type="Proteomes" id="UP000295351">
    <property type="component" value="Unassembled WGS sequence"/>
</dbReference>
<reference evidence="2 3" key="1">
    <citation type="submission" date="2019-03" db="EMBL/GenBank/DDBJ databases">
        <title>Genomic Encyclopedia of Type Strains, Phase IV (KMG-IV): sequencing the most valuable type-strain genomes for metagenomic binning, comparative biology and taxonomic classification.</title>
        <authorList>
            <person name="Goeker M."/>
        </authorList>
    </citation>
    <scope>NUCLEOTIDE SEQUENCE [LARGE SCALE GENOMIC DNA]</scope>
    <source>
        <strain evidence="2 3">DSM 18401</strain>
    </source>
</reference>
<organism evidence="2 3">
    <name type="scientific">Shinella granuli</name>
    <dbReference type="NCBI Taxonomy" id="323621"/>
    <lineage>
        <taxon>Bacteria</taxon>
        <taxon>Pseudomonadati</taxon>
        <taxon>Pseudomonadota</taxon>
        <taxon>Alphaproteobacteria</taxon>
        <taxon>Hyphomicrobiales</taxon>
        <taxon>Rhizobiaceae</taxon>
        <taxon>Shinella</taxon>
    </lineage>
</organism>
<dbReference type="EMBL" id="SLVX01000026">
    <property type="protein sequence ID" value="TCN35698.1"/>
    <property type="molecule type" value="Genomic_DNA"/>
</dbReference>
<name>A0A4R2C5G8_SHIGR</name>
<dbReference type="AlphaFoldDB" id="A0A4R2C5G8"/>
<dbReference type="RefSeq" id="WP_133036472.1">
    <property type="nucleotide sequence ID" value="NZ_BAABEI010000001.1"/>
</dbReference>
<accession>A0A4R2C5G8</accession>
<feature type="chain" id="PRO_5020324879" evidence="1">
    <location>
        <begin position="21"/>
        <end position="425"/>
    </location>
</feature>